<reference evidence="2" key="1">
    <citation type="journal article" date="2014" name="PLoS ONE">
        <title>Transcriptome-Based Identification of ABC Transporters in the Western Tarnished Plant Bug Lygus hesperus.</title>
        <authorList>
            <person name="Hull J.J."/>
            <person name="Chaney K."/>
            <person name="Geib S.M."/>
            <person name="Fabrick J.A."/>
            <person name="Brent C.S."/>
            <person name="Walsh D."/>
            <person name="Lavine L.C."/>
        </authorList>
    </citation>
    <scope>NUCLEOTIDE SEQUENCE</scope>
</reference>
<feature type="transmembrane region" description="Helical" evidence="1">
    <location>
        <begin position="148"/>
        <end position="168"/>
    </location>
</feature>
<reference evidence="2" key="2">
    <citation type="submission" date="2014-07" db="EMBL/GenBank/DDBJ databases">
        <authorList>
            <person name="Hull J."/>
        </authorList>
    </citation>
    <scope>NUCLEOTIDE SEQUENCE</scope>
</reference>
<sequence>GDKLLFRKNTNNNFFNMGNIASFLIFRLNLILTLLWMLHSNEAIKLIEERAGENQRYISMTELEEKSEYYLKHHMGIGDEEEIKEKVKIMCDRFEELYREHGLDALHDIFANLDDLRLALGKEDVWQRFIGGLVYPKPPPEWAYAKHFFVSIAAVFIVAVVVATPFSYKYAKKFIKGSHYNIGDAEWQGAESKN</sequence>
<feature type="non-terminal residue" evidence="2">
    <location>
        <position position="194"/>
    </location>
</feature>
<feature type="non-terminal residue" evidence="2">
    <location>
        <position position="1"/>
    </location>
</feature>
<protein>
    <submittedName>
        <fullName evidence="2">Proton extrusion protein PcxA</fullName>
    </submittedName>
</protein>
<organism evidence="2">
    <name type="scientific">Lygus hesperus</name>
    <name type="common">Western plant bug</name>
    <dbReference type="NCBI Taxonomy" id="30085"/>
    <lineage>
        <taxon>Eukaryota</taxon>
        <taxon>Metazoa</taxon>
        <taxon>Ecdysozoa</taxon>
        <taxon>Arthropoda</taxon>
        <taxon>Hexapoda</taxon>
        <taxon>Insecta</taxon>
        <taxon>Pterygota</taxon>
        <taxon>Neoptera</taxon>
        <taxon>Paraneoptera</taxon>
        <taxon>Hemiptera</taxon>
        <taxon>Heteroptera</taxon>
        <taxon>Panheteroptera</taxon>
        <taxon>Cimicomorpha</taxon>
        <taxon>Miridae</taxon>
        <taxon>Mirini</taxon>
        <taxon>Lygus</taxon>
    </lineage>
</organism>
<evidence type="ECO:0000256" key="1">
    <source>
        <dbReference type="SAM" id="Phobius"/>
    </source>
</evidence>
<proteinExistence type="predicted"/>
<dbReference type="EMBL" id="GBHO01020660">
    <property type="protein sequence ID" value="JAG22944.1"/>
    <property type="molecule type" value="Transcribed_RNA"/>
</dbReference>
<accession>A0A0A9XSJ9</accession>
<keyword evidence="1" id="KW-1133">Transmembrane helix</keyword>
<dbReference type="AlphaFoldDB" id="A0A0A9XSJ9"/>
<gene>
    <name evidence="2" type="primary">pcxA_1</name>
    <name evidence="2" type="ORF">CM83_100484</name>
</gene>
<keyword evidence="1" id="KW-0812">Transmembrane</keyword>
<keyword evidence="1" id="KW-0472">Membrane</keyword>
<evidence type="ECO:0000313" key="2">
    <source>
        <dbReference type="EMBL" id="JAG22944.1"/>
    </source>
</evidence>
<name>A0A0A9XSJ9_LYGHE</name>
<feature type="transmembrane region" description="Helical" evidence="1">
    <location>
        <begin position="20"/>
        <end position="38"/>
    </location>
</feature>